<proteinExistence type="predicted"/>
<dbReference type="EMBL" id="JAADJZ010000008">
    <property type="protein sequence ID" value="KAF2872964.1"/>
    <property type="molecule type" value="Genomic_DNA"/>
</dbReference>
<comment type="caution">
    <text evidence="2">The sequence shown here is derived from an EMBL/GenBank/DDBJ whole genome shotgun (WGS) entry which is preliminary data.</text>
</comment>
<evidence type="ECO:0000259" key="1">
    <source>
        <dbReference type="Pfam" id="PF00646"/>
    </source>
</evidence>
<dbReference type="OrthoDB" id="3759773at2759"/>
<name>A0A7C8MMR0_9PLEO</name>
<keyword evidence="3" id="KW-1185">Reference proteome</keyword>
<dbReference type="Proteomes" id="UP000481861">
    <property type="component" value="Unassembled WGS sequence"/>
</dbReference>
<sequence length="465" mass="53598">MLTILDLPNELLSSCFAYVSDSTPDVQNLRLVSRRFHDSSSPFLISEARVSFTTRSFSHLELLANNPIFSKSIKKVTIDVSYYDSSLAATRGMYALACVETLFLDLRRASNPHTAVGADRQVMNIAAQIMQHWHDIHEDQFDDRYASKTQKILLESFGVYQDLVRDQELILETQCMRRLVRILEKLVILKSIVVEDFENIPAGNRWTQDEVSEARLKRNCLMPSPWQGTNKSQTTPPTDILSGLFEELAKSIIRPTAFEIRLTPPSDLRCIHFTREQFRAMRETLVRTKILSLQFLDVGICYAGGEDYRFTADKRVLRDESSKLCDFVKGFFSSSTPLDELHLSLKGYANLSLGYRRTFSFCDIFDSDYTPRCLPPKMTMCSVPFLLPELCRFVEVHNYSLKWFGVDLILLRECWKDALDVLRGLENLEHLEFVLPRDHISNGSGKNPMEMYNLRETQRNPLMPR</sequence>
<accession>A0A7C8MMR0</accession>
<protein>
    <recommendedName>
        <fullName evidence="1">F-box domain-containing protein</fullName>
    </recommendedName>
</protein>
<dbReference type="InterPro" id="IPR001810">
    <property type="entry name" value="F-box_dom"/>
</dbReference>
<organism evidence="2 3">
    <name type="scientific">Massariosphaeria phaeospora</name>
    <dbReference type="NCBI Taxonomy" id="100035"/>
    <lineage>
        <taxon>Eukaryota</taxon>
        <taxon>Fungi</taxon>
        <taxon>Dikarya</taxon>
        <taxon>Ascomycota</taxon>
        <taxon>Pezizomycotina</taxon>
        <taxon>Dothideomycetes</taxon>
        <taxon>Pleosporomycetidae</taxon>
        <taxon>Pleosporales</taxon>
        <taxon>Pleosporales incertae sedis</taxon>
        <taxon>Massariosphaeria</taxon>
    </lineage>
</organism>
<evidence type="ECO:0000313" key="3">
    <source>
        <dbReference type="Proteomes" id="UP000481861"/>
    </source>
</evidence>
<gene>
    <name evidence="2" type="ORF">BDV95DRAFT_605550</name>
</gene>
<feature type="domain" description="F-box" evidence="1">
    <location>
        <begin position="4"/>
        <end position="38"/>
    </location>
</feature>
<reference evidence="2 3" key="1">
    <citation type="submission" date="2020-01" db="EMBL/GenBank/DDBJ databases">
        <authorList>
            <consortium name="DOE Joint Genome Institute"/>
            <person name="Haridas S."/>
            <person name="Albert R."/>
            <person name="Binder M."/>
            <person name="Bloem J."/>
            <person name="Labutti K."/>
            <person name="Salamov A."/>
            <person name="Andreopoulos B."/>
            <person name="Baker S.E."/>
            <person name="Barry K."/>
            <person name="Bills G."/>
            <person name="Bluhm B.H."/>
            <person name="Cannon C."/>
            <person name="Castanera R."/>
            <person name="Culley D.E."/>
            <person name="Daum C."/>
            <person name="Ezra D."/>
            <person name="Gonzalez J.B."/>
            <person name="Henrissat B."/>
            <person name="Kuo A."/>
            <person name="Liang C."/>
            <person name="Lipzen A."/>
            <person name="Lutzoni F."/>
            <person name="Magnuson J."/>
            <person name="Mondo S."/>
            <person name="Nolan M."/>
            <person name="Ohm R."/>
            <person name="Pangilinan J."/>
            <person name="Park H.-J.H."/>
            <person name="Ramirez L."/>
            <person name="Alfaro M."/>
            <person name="Sun H."/>
            <person name="Tritt A."/>
            <person name="Yoshinaga Y."/>
            <person name="Zwiers L.-H.L."/>
            <person name="Turgeon B.G."/>
            <person name="Goodwin S.B."/>
            <person name="Spatafora J.W."/>
            <person name="Crous P.W."/>
            <person name="Grigoriev I.V."/>
        </authorList>
    </citation>
    <scope>NUCLEOTIDE SEQUENCE [LARGE SCALE GENOMIC DNA]</scope>
    <source>
        <strain evidence="2 3">CBS 611.86</strain>
    </source>
</reference>
<dbReference type="Pfam" id="PF00646">
    <property type="entry name" value="F-box"/>
    <property type="match status" value="1"/>
</dbReference>
<evidence type="ECO:0000313" key="2">
    <source>
        <dbReference type="EMBL" id="KAF2872964.1"/>
    </source>
</evidence>
<dbReference type="AlphaFoldDB" id="A0A7C8MMR0"/>